<dbReference type="EMBL" id="BMKW01000011">
    <property type="protein sequence ID" value="GGJ31163.1"/>
    <property type="molecule type" value="Genomic_DNA"/>
</dbReference>
<dbReference type="Gene3D" id="3.30.2090.10">
    <property type="entry name" value="Multidrug efflux transporter AcrB TolC docking domain, DN and DC subdomains"/>
    <property type="match status" value="2"/>
</dbReference>
<dbReference type="SUPFAM" id="SSF82714">
    <property type="entry name" value="Multidrug efflux transporter AcrB TolC docking domain, DN and DC subdomains"/>
    <property type="match status" value="2"/>
</dbReference>
<dbReference type="Proteomes" id="UP000661507">
    <property type="component" value="Unassembled WGS sequence"/>
</dbReference>
<dbReference type="InterPro" id="IPR001036">
    <property type="entry name" value="Acrflvin-R"/>
</dbReference>
<dbReference type="NCBIfam" id="NF000282">
    <property type="entry name" value="RND_permease_1"/>
    <property type="match status" value="1"/>
</dbReference>
<keyword evidence="7 9" id="KW-1133">Transmembrane helix</keyword>
<evidence type="ECO:0000256" key="7">
    <source>
        <dbReference type="ARBA" id="ARBA00022989"/>
    </source>
</evidence>
<dbReference type="GO" id="GO:0015562">
    <property type="term" value="F:efflux transmembrane transporter activity"/>
    <property type="evidence" value="ECO:0007669"/>
    <property type="project" value="InterPro"/>
</dbReference>
<feature type="transmembrane region" description="Helical" evidence="9">
    <location>
        <begin position="875"/>
        <end position="893"/>
    </location>
</feature>
<evidence type="ECO:0000313" key="10">
    <source>
        <dbReference type="EMBL" id="GGJ31163.1"/>
    </source>
</evidence>
<protein>
    <recommendedName>
        <fullName evidence="9">Efflux pump membrane transporter</fullName>
    </recommendedName>
</protein>
<feature type="transmembrane region" description="Helical" evidence="9">
    <location>
        <begin position="1003"/>
        <end position="1029"/>
    </location>
</feature>
<organism evidence="10 11">
    <name type="scientific">Neoroseomonas lacus</name>
    <dbReference type="NCBI Taxonomy" id="287609"/>
    <lineage>
        <taxon>Bacteria</taxon>
        <taxon>Pseudomonadati</taxon>
        <taxon>Pseudomonadota</taxon>
        <taxon>Alphaproteobacteria</taxon>
        <taxon>Acetobacterales</taxon>
        <taxon>Acetobacteraceae</taxon>
        <taxon>Neoroseomonas</taxon>
    </lineage>
</organism>
<dbReference type="SUPFAM" id="SSF82693">
    <property type="entry name" value="Multidrug efflux transporter AcrB pore domain, PN1, PN2, PC1 and PC2 subdomains"/>
    <property type="match status" value="3"/>
</dbReference>
<evidence type="ECO:0000256" key="6">
    <source>
        <dbReference type="ARBA" id="ARBA00022692"/>
    </source>
</evidence>
<dbReference type="NCBIfam" id="TIGR00915">
    <property type="entry name" value="2A0602"/>
    <property type="match status" value="1"/>
</dbReference>
<feature type="transmembrane region" description="Helical" evidence="9">
    <location>
        <begin position="342"/>
        <end position="361"/>
    </location>
</feature>
<feature type="transmembrane region" description="Helical" evidence="9">
    <location>
        <begin position="970"/>
        <end position="991"/>
    </location>
</feature>
<keyword evidence="8 9" id="KW-0472">Membrane</keyword>
<evidence type="ECO:0000256" key="3">
    <source>
        <dbReference type="ARBA" id="ARBA00022448"/>
    </source>
</evidence>
<feature type="transmembrane region" description="Helical" evidence="9">
    <location>
        <begin position="395"/>
        <end position="416"/>
    </location>
</feature>
<evidence type="ECO:0000256" key="2">
    <source>
        <dbReference type="ARBA" id="ARBA00010942"/>
    </source>
</evidence>
<reference evidence="10" key="1">
    <citation type="journal article" date="2014" name="Int. J. Syst. Evol. Microbiol.">
        <title>Complete genome sequence of Corynebacterium casei LMG S-19264T (=DSM 44701T), isolated from a smear-ripened cheese.</title>
        <authorList>
            <consortium name="US DOE Joint Genome Institute (JGI-PGF)"/>
            <person name="Walter F."/>
            <person name="Albersmeier A."/>
            <person name="Kalinowski J."/>
            <person name="Ruckert C."/>
        </authorList>
    </citation>
    <scope>NUCLEOTIDE SEQUENCE</scope>
    <source>
        <strain evidence="10">CGMCC 1.3617</strain>
    </source>
</reference>
<feature type="transmembrane region" description="Helical" evidence="9">
    <location>
        <begin position="535"/>
        <end position="554"/>
    </location>
</feature>
<accession>A0A917KWM8</accession>
<dbReference type="AlphaFoldDB" id="A0A917KWM8"/>
<feature type="transmembrane region" description="Helical" evidence="9">
    <location>
        <begin position="473"/>
        <end position="500"/>
    </location>
</feature>
<keyword evidence="11" id="KW-1185">Reference proteome</keyword>
<dbReference type="GO" id="GO:0009636">
    <property type="term" value="P:response to toxic substance"/>
    <property type="evidence" value="ECO:0007669"/>
    <property type="project" value="UniProtKB-ARBA"/>
</dbReference>
<gene>
    <name evidence="10" type="ORF">GCM10011320_43260</name>
</gene>
<comment type="caution">
    <text evidence="10">The sequence shown here is derived from an EMBL/GenBank/DDBJ whole genome shotgun (WGS) entry which is preliminary data.</text>
</comment>
<dbReference type="InterPro" id="IPR004764">
    <property type="entry name" value="MdtF-like"/>
</dbReference>
<reference evidence="10" key="2">
    <citation type="submission" date="2020-09" db="EMBL/GenBank/DDBJ databases">
        <authorList>
            <person name="Sun Q."/>
            <person name="Zhou Y."/>
        </authorList>
    </citation>
    <scope>NUCLEOTIDE SEQUENCE</scope>
    <source>
        <strain evidence="10">CGMCC 1.3617</strain>
    </source>
</reference>
<dbReference type="Gene3D" id="3.30.70.1440">
    <property type="entry name" value="Multidrug efflux transporter AcrB pore domain"/>
    <property type="match status" value="1"/>
</dbReference>
<sequence>MFSAIFVDRPRFAMVIAIVTALAGSLAMLRIPVSQLPDIVPPQVSVTTRFPGASATVIEQTVAQVIEASVNGVDRMIYMRSNSANDGSYSLNVSFQLGTNPDLATVNVNNRVQAALARLPQEVQRQGVTVRKQSSAVLQFIFLYSESGEHTPLFLSNYATINIVDRLARVPGVGQVNLFGAMDYSMRIWFEVDRLISLNLTPSDVVAAIQAQNVQAPVGRLGGRPVPDDQQFQINLETRGRLSTPEEFGDILIRANPDGSVLRVRDVARVELGAASMDTESRFDGKPAVTFGVYLQPGANAVTAAENVRQALNEMRTRYPAGVNHRVFFDTSDFVNDTIHEVIKTLIEAFILVVIVVFLFLGNMRATIIPTIAVPVSLIGAFIILLALGYSANTISLLAMVLAIGIVVDDAIVVVENVERVMEEEPHLTPAEATKKAMAQITAPIIAITLVLLSVFVPIGFIPGLSGELFRQFAVTISAAMIISAMNALTLSPALCAVFLRPHPHAGGHRPGIMGRWLRGIDWVRDRYAGIVTRLVRVSILSIVLTGVFFFSIWEMSKITPSGFLPQEDQGAFFVQVQLPQGASVSRTREAVVQVEEILKAIPSVQGTLAIVGFSLIDGGAQSNSAFLVARLKPFADRTTAAMSVQAAIGRVFGAGSAIRTANVFAFNLPPIIGLGTGGGFEYILQDYEGRPPADLGAVMLSLVVAANQDPNLTAVFSTFNATNPTLFLDLDREKAQALGLRISDVFATLQATLGGFYVNDFNLFGRTWQVNLQAEAADRRDVDNIWRIHVRNNRGEMVPLRAVADVQTRLGPQTIFRYNNYRAISINGAPRPGVSSGEGLAAMEALSARVLPRGYGYEWTGTAYQEKLASGQTAYILALAVMFAYLFLVALYESWVIPVPVLLSVAVGVLSAFGALFVAKMPLDIYAQIGLVVLIALAAKNGILIVEFAKEKREEGLSIREAAIMGARLRFRAVMMTSIAFVLGLVPLVFATGAAMLSRRAVGTAVFGGMIGAAVIGIFIIPMLYVVFQSMREWSKRKFGRKAAVS</sequence>
<keyword evidence="4" id="KW-1003">Cell membrane</keyword>
<dbReference type="GO" id="GO:0005886">
    <property type="term" value="C:plasma membrane"/>
    <property type="evidence" value="ECO:0007669"/>
    <property type="project" value="UniProtKB-SubCell"/>
</dbReference>
<evidence type="ECO:0000256" key="5">
    <source>
        <dbReference type="ARBA" id="ARBA00022519"/>
    </source>
</evidence>
<evidence type="ECO:0000256" key="8">
    <source>
        <dbReference type="ARBA" id="ARBA00023136"/>
    </source>
</evidence>
<keyword evidence="5 9" id="KW-0997">Cell inner membrane</keyword>
<dbReference type="Pfam" id="PF00873">
    <property type="entry name" value="ACR_tran"/>
    <property type="match status" value="1"/>
</dbReference>
<dbReference type="Gene3D" id="3.30.70.1320">
    <property type="entry name" value="Multidrug efflux transporter AcrB pore domain like"/>
    <property type="match status" value="1"/>
</dbReference>
<feature type="transmembrane region" description="Helical" evidence="9">
    <location>
        <begin position="368"/>
        <end position="389"/>
    </location>
</feature>
<dbReference type="InterPro" id="IPR027463">
    <property type="entry name" value="AcrB_DN_DC_subdom"/>
</dbReference>
<evidence type="ECO:0000256" key="9">
    <source>
        <dbReference type="RuleBase" id="RU364070"/>
    </source>
</evidence>
<dbReference type="FunFam" id="3.30.70.1430:FF:000001">
    <property type="entry name" value="Efflux pump membrane transporter"/>
    <property type="match status" value="1"/>
</dbReference>
<dbReference type="Gene3D" id="3.30.70.1430">
    <property type="entry name" value="Multidrug efflux transporter AcrB pore domain"/>
    <property type="match status" value="2"/>
</dbReference>
<evidence type="ECO:0000256" key="4">
    <source>
        <dbReference type="ARBA" id="ARBA00022475"/>
    </source>
</evidence>
<feature type="transmembrane region" description="Helical" evidence="9">
    <location>
        <begin position="900"/>
        <end position="920"/>
    </location>
</feature>
<dbReference type="GO" id="GO:0042910">
    <property type="term" value="F:xenobiotic transmembrane transporter activity"/>
    <property type="evidence" value="ECO:0007669"/>
    <property type="project" value="TreeGrafter"/>
</dbReference>
<dbReference type="SUPFAM" id="SSF82866">
    <property type="entry name" value="Multidrug efflux transporter AcrB transmembrane domain"/>
    <property type="match status" value="2"/>
</dbReference>
<name>A0A917KWM8_9PROT</name>
<dbReference type="RefSeq" id="WP_188970645.1">
    <property type="nucleotide sequence ID" value="NZ_BMKW01000011.1"/>
</dbReference>
<feature type="transmembrane region" description="Helical" evidence="9">
    <location>
        <begin position="926"/>
        <end position="949"/>
    </location>
</feature>
<keyword evidence="6 9" id="KW-0812">Transmembrane</keyword>
<dbReference type="Gene3D" id="1.20.1640.10">
    <property type="entry name" value="Multidrug efflux transporter AcrB transmembrane domain"/>
    <property type="match status" value="2"/>
</dbReference>
<dbReference type="PANTHER" id="PTHR32063:SF76">
    <property type="entry name" value="EFFLUX PUMP MEMBRANE TRANSPORTER"/>
    <property type="match status" value="1"/>
</dbReference>
<feature type="transmembrane region" description="Helical" evidence="9">
    <location>
        <begin position="12"/>
        <end position="33"/>
    </location>
</feature>
<keyword evidence="3 9" id="KW-0813">Transport</keyword>
<evidence type="ECO:0000256" key="1">
    <source>
        <dbReference type="ARBA" id="ARBA00004429"/>
    </source>
</evidence>
<dbReference type="PANTHER" id="PTHR32063">
    <property type="match status" value="1"/>
</dbReference>
<comment type="subcellular location">
    <subcellularLocation>
        <location evidence="1 9">Cell inner membrane</location>
        <topology evidence="1 9">Multi-pass membrane protein</topology>
    </subcellularLocation>
</comment>
<feature type="transmembrane region" description="Helical" evidence="9">
    <location>
        <begin position="437"/>
        <end position="461"/>
    </location>
</feature>
<dbReference type="FunFam" id="1.20.1640.10:FF:000001">
    <property type="entry name" value="Efflux pump membrane transporter"/>
    <property type="match status" value="1"/>
</dbReference>
<proteinExistence type="inferred from homology"/>
<evidence type="ECO:0000313" key="11">
    <source>
        <dbReference type="Proteomes" id="UP000661507"/>
    </source>
</evidence>
<comment type="similarity">
    <text evidence="2 9">Belongs to the resistance-nodulation-cell division (RND) (TC 2.A.6) family.</text>
</comment>
<dbReference type="PRINTS" id="PR00702">
    <property type="entry name" value="ACRIFLAVINRP"/>
</dbReference>